<organism evidence="1 2">
    <name type="scientific">Ambrosiozyma monospora</name>
    <name type="common">Yeast</name>
    <name type="synonym">Endomycopsis monosporus</name>
    <dbReference type="NCBI Taxonomy" id="43982"/>
    <lineage>
        <taxon>Eukaryota</taxon>
        <taxon>Fungi</taxon>
        <taxon>Dikarya</taxon>
        <taxon>Ascomycota</taxon>
        <taxon>Saccharomycotina</taxon>
        <taxon>Pichiomycetes</taxon>
        <taxon>Pichiales</taxon>
        <taxon>Pichiaceae</taxon>
        <taxon>Ambrosiozyma</taxon>
    </lineage>
</organism>
<gene>
    <name evidence="1" type="ORF">Amon02_000841400</name>
</gene>
<name>A0ACB5THE6_AMBMO</name>
<sequence>MMILNHPIPDAIEGNDDNNEEDKDEGADVSTLDIPADNSDAEDIVSDTDGETTGDRLISSAATLGSPIRPPRSFRDYANSSNSFQTDTAWKRLSHSKETFPVRKNVLTAPPATTPDSIGKSLAPSPIKKTKAKVSLPPDSTAVNKLNGTDAPNGKSKVTESEDEVMNENEDEVMNENEEEVEPIEEEKGEEADPKHDQPKSKSKTQKKDSESRSWASMMKKVALNKPGRSTIKNLVYNDMSDESDEEENDLVDPEKK</sequence>
<protein>
    <submittedName>
        <fullName evidence="1">Unnamed protein product</fullName>
    </submittedName>
</protein>
<keyword evidence="2" id="KW-1185">Reference proteome</keyword>
<dbReference type="Proteomes" id="UP001165064">
    <property type="component" value="Unassembled WGS sequence"/>
</dbReference>
<proteinExistence type="predicted"/>
<evidence type="ECO:0000313" key="1">
    <source>
        <dbReference type="EMBL" id="GME88814.1"/>
    </source>
</evidence>
<reference evidence="1" key="1">
    <citation type="submission" date="2023-04" db="EMBL/GenBank/DDBJ databases">
        <title>Ambrosiozyma monospora NBRC 10751.</title>
        <authorList>
            <person name="Ichikawa N."/>
            <person name="Sato H."/>
            <person name="Tonouchi N."/>
        </authorList>
    </citation>
    <scope>NUCLEOTIDE SEQUENCE</scope>
    <source>
        <strain evidence="1">NBRC 10751</strain>
    </source>
</reference>
<evidence type="ECO:0000313" key="2">
    <source>
        <dbReference type="Proteomes" id="UP001165064"/>
    </source>
</evidence>
<comment type="caution">
    <text evidence="1">The sequence shown here is derived from an EMBL/GenBank/DDBJ whole genome shotgun (WGS) entry which is preliminary data.</text>
</comment>
<dbReference type="EMBL" id="BSXS01007435">
    <property type="protein sequence ID" value="GME88814.1"/>
    <property type="molecule type" value="Genomic_DNA"/>
</dbReference>
<accession>A0ACB5THE6</accession>